<evidence type="ECO:0000313" key="8">
    <source>
        <dbReference type="Proteomes" id="UP000027178"/>
    </source>
</evidence>
<dbReference type="PRINTS" id="PR00455">
    <property type="entry name" value="HTHTETR"/>
</dbReference>
<feature type="DNA-binding region" description="H-T-H motif" evidence="4">
    <location>
        <begin position="54"/>
        <end position="73"/>
    </location>
</feature>
<dbReference type="InterPro" id="IPR001647">
    <property type="entry name" value="HTH_TetR"/>
</dbReference>
<accession>A0A066Z632</accession>
<keyword evidence="1" id="KW-0805">Transcription regulation</keyword>
<dbReference type="InterPro" id="IPR036271">
    <property type="entry name" value="Tet_transcr_reg_TetR-rel_C_sf"/>
</dbReference>
<proteinExistence type="predicted"/>
<dbReference type="Proteomes" id="UP000027178">
    <property type="component" value="Unassembled WGS sequence"/>
</dbReference>
<keyword evidence="8" id="KW-1185">Reference proteome</keyword>
<dbReference type="EMBL" id="JNBY01000078">
    <property type="protein sequence ID" value="KDN85796.1"/>
    <property type="molecule type" value="Genomic_DNA"/>
</dbReference>
<dbReference type="InterPro" id="IPR023772">
    <property type="entry name" value="DNA-bd_HTH_TetR-type_CS"/>
</dbReference>
<dbReference type="HOGENOM" id="CLU_069356_25_2_11"/>
<dbReference type="InterPro" id="IPR011075">
    <property type="entry name" value="TetR_C"/>
</dbReference>
<sequence length="228" mass="23960">MVRRRRLVPMTRTAPPATPQSTPRRGRPRDAARDRAILDATLAVLAESGYRALTTAAVAARAGVSTATLYRRWSSKDELVVAAAATHVEAVHAQPDTGTLEGDLRVLLRDKAAALTGEAGRLMQALVGEAARNTALADALTTAFLEPVHRRVGEAVRRAAERGEIEAVPDAELLGAVVVGPLMSRFLLTPRPDRVDAATARATADRFLPFALRAVGAIGGPGGAPTSP</sequence>
<dbReference type="SUPFAM" id="SSF46689">
    <property type="entry name" value="Homeodomain-like"/>
    <property type="match status" value="1"/>
</dbReference>
<dbReference type="AlphaFoldDB" id="A0A066Z632"/>
<dbReference type="PATRIC" id="fig|1348663.4.peg.2375"/>
<dbReference type="Gene3D" id="1.10.10.60">
    <property type="entry name" value="Homeodomain-like"/>
    <property type="match status" value="1"/>
</dbReference>
<dbReference type="SUPFAM" id="SSF48498">
    <property type="entry name" value="Tetracyclin repressor-like, C-terminal domain"/>
    <property type="match status" value="1"/>
</dbReference>
<gene>
    <name evidence="7" type="ORF">KCH_24540</name>
</gene>
<dbReference type="Gene3D" id="1.10.357.10">
    <property type="entry name" value="Tetracycline Repressor, domain 2"/>
    <property type="match status" value="1"/>
</dbReference>
<keyword evidence="3" id="KW-0804">Transcription</keyword>
<feature type="region of interest" description="Disordered" evidence="5">
    <location>
        <begin position="1"/>
        <end position="31"/>
    </location>
</feature>
<feature type="domain" description="HTH tetR-type" evidence="6">
    <location>
        <begin position="31"/>
        <end position="91"/>
    </location>
</feature>
<dbReference type="GO" id="GO:0000976">
    <property type="term" value="F:transcription cis-regulatory region binding"/>
    <property type="evidence" value="ECO:0007669"/>
    <property type="project" value="TreeGrafter"/>
</dbReference>
<protein>
    <recommendedName>
        <fullName evidence="6">HTH tetR-type domain-containing protein</fullName>
    </recommendedName>
</protein>
<evidence type="ECO:0000259" key="6">
    <source>
        <dbReference type="PROSITE" id="PS50977"/>
    </source>
</evidence>
<dbReference type="PANTHER" id="PTHR30055">
    <property type="entry name" value="HTH-TYPE TRANSCRIPTIONAL REGULATOR RUTR"/>
    <property type="match status" value="1"/>
</dbReference>
<dbReference type="InterPro" id="IPR050109">
    <property type="entry name" value="HTH-type_TetR-like_transc_reg"/>
</dbReference>
<dbReference type="InterPro" id="IPR009057">
    <property type="entry name" value="Homeodomain-like_sf"/>
</dbReference>
<dbReference type="eggNOG" id="COG1309">
    <property type="taxonomic scope" value="Bacteria"/>
</dbReference>
<dbReference type="Pfam" id="PF00440">
    <property type="entry name" value="TetR_N"/>
    <property type="match status" value="1"/>
</dbReference>
<evidence type="ECO:0000313" key="7">
    <source>
        <dbReference type="EMBL" id="KDN85796.1"/>
    </source>
</evidence>
<evidence type="ECO:0000256" key="5">
    <source>
        <dbReference type="SAM" id="MobiDB-lite"/>
    </source>
</evidence>
<dbReference type="PROSITE" id="PS01081">
    <property type="entry name" value="HTH_TETR_1"/>
    <property type="match status" value="1"/>
</dbReference>
<evidence type="ECO:0000256" key="4">
    <source>
        <dbReference type="PROSITE-ProRule" id="PRU00335"/>
    </source>
</evidence>
<evidence type="ECO:0000256" key="2">
    <source>
        <dbReference type="ARBA" id="ARBA00023125"/>
    </source>
</evidence>
<dbReference type="PROSITE" id="PS50977">
    <property type="entry name" value="HTH_TETR_2"/>
    <property type="match status" value="1"/>
</dbReference>
<keyword evidence="2 4" id="KW-0238">DNA-binding</keyword>
<evidence type="ECO:0000256" key="3">
    <source>
        <dbReference type="ARBA" id="ARBA00023163"/>
    </source>
</evidence>
<dbReference type="GO" id="GO:0003700">
    <property type="term" value="F:DNA-binding transcription factor activity"/>
    <property type="evidence" value="ECO:0007669"/>
    <property type="project" value="TreeGrafter"/>
</dbReference>
<comment type="caution">
    <text evidence="7">The sequence shown here is derived from an EMBL/GenBank/DDBJ whole genome shotgun (WGS) entry which is preliminary data.</text>
</comment>
<dbReference type="Pfam" id="PF16859">
    <property type="entry name" value="TetR_C_11"/>
    <property type="match status" value="1"/>
</dbReference>
<organism evidence="7 8">
    <name type="scientific">Kitasatospora cheerisanensis KCTC 2395</name>
    <dbReference type="NCBI Taxonomy" id="1348663"/>
    <lineage>
        <taxon>Bacteria</taxon>
        <taxon>Bacillati</taxon>
        <taxon>Actinomycetota</taxon>
        <taxon>Actinomycetes</taxon>
        <taxon>Kitasatosporales</taxon>
        <taxon>Streptomycetaceae</taxon>
        <taxon>Kitasatospora</taxon>
    </lineage>
</organism>
<reference evidence="7 8" key="1">
    <citation type="submission" date="2014-05" db="EMBL/GenBank/DDBJ databases">
        <title>Draft Genome Sequence of Kitasatospora cheerisanensis KCTC 2395.</title>
        <authorList>
            <person name="Nam D.H."/>
        </authorList>
    </citation>
    <scope>NUCLEOTIDE SEQUENCE [LARGE SCALE GENOMIC DNA]</scope>
    <source>
        <strain evidence="7 8">KCTC 2395</strain>
    </source>
</reference>
<dbReference type="PANTHER" id="PTHR30055:SF230">
    <property type="entry name" value="TRANSCRIPTIONAL REGULATORY PROTEIN (PROBABLY TETR-FAMILY)-RELATED"/>
    <property type="match status" value="1"/>
</dbReference>
<name>A0A066Z632_9ACTN</name>
<evidence type="ECO:0000256" key="1">
    <source>
        <dbReference type="ARBA" id="ARBA00023015"/>
    </source>
</evidence>